<dbReference type="SUPFAM" id="SSF56214">
    <property type="entry name" value="4'-phosphopantetheinyl transferase"/>
    <property type="match status" value="2"/>
</dbReference>
<dbReference type="Pfam" id="PF01648">
    <property type="entry name" value="ACPS"/>
    <property type="match status" value="1"/>
</dbReference>
<keyword evidence="2 5" id="KW-0808">Transferase</keyword>
<feature type="region of interest" description="Disordered" evidence="3">
    <location>
        <begin position="1"/>
        <end position="20"/>
    </location>
</feature>
<protein>
    <submittedName>
        <fullName evidence="5">4'-phosphopantetheinyl transferase superfamily protein</fullName>
    </submittedName>
</protein>
<comment type="similarity">
    <text evidence="1">Belongs to the P-Pant transferase superfamily. Gsp/Sfp/HetI/AcpT family.</text>
</comment>
<name>A0ABZ1KN33_STRAH</name>
<evidence type="ECO:0000313" key="5">
    <source>
        <dbReference type="EMBL" id="WTQ80709.1"/>
    </source>
</evidence>
<gene>
    <name evidence="5" type="ORF">OG350_10440</name>
</gene>
<evidence type="ECO:0000256" key="3">
    <source>
        <dbReference type="SAM" id="MobiDB-lite"/>
    </source>
</evidence>
<proteinExistence type="inferred from homology"/>
<dbReference type="Gene3D" id="3.90.470.20">
    <property type="entry name" value="4'-phosphopantetheinyl transferase domain"/>
    <property type="match status" value="1"/>
</dbReference>
<feature type="domain" description="4'-phosphopantetheinyl transferase" evidence="4">
    <location>
        <begin position="142"/>
        <end position="207"/>
    </location>
</feature>
<evidence type="ECO:0000256" key="2">
    <source>
        <dbReference type="ARBA" id="ARBA00022679"/>
    </source>
</evidence>
<keyword evidence="6" id="KW-1185">Reference proteome</keyword>
<evidence type="ECO:0000259" key="4">
    <source>
        <dbReference type="Pfam" id="PF01648"/>
    </source>
</evidence>
<dbReference type="InterPro" id="IPR050559">
    <property type="entry name" value="P-Pant_transferase_sf"/>
</dbReference>
<evidence type="ECO:0000256" key="1">
    <source>
        <dbReference type="ARBA" id="ARBA00010990"/>
    </source>
</evidence>
<dbReference type="EMBL" id="CP108164">
    <property type="protein sequence ID" value="WTQ80709.1"/>
    <property type="molecule type" value="Genomic_DNA"/>
</dbReference>
<reference evidence="5 6" key="1">
    <citation type="submission" date="2022-10" db="EMBL/GenBank/DDBJ databases">
        <title>The complete genomes of actinobacterial strains from the NBC collection.</title>
        <authorList>
            <person name="Joergensen T.S."/>
            <person name="Alvarez Arevalo M."/>
            <person name="Sterndorff E.B."/>
            <person name="Faurdal D."/>
            <person name="Vuksanovic O."/>
            <person name="Mourched A.-S."/>
            <person name="Charusanti P."/>
            <person name="Shaw S."/>
            <person name="Blin K."/>
            <person name="Weber T."/>
        </authorList>
    </citation>
    <scope>NUCLEOTIDE SEQUENCE [LARGE SCALE GENOMIC DNA]</scope>
    <source>
        <strain evidence="5 6">NBC_00156</strain>
    </source>
</reference>
<dbReference type="GO" id="GO:0016740">
    <property type="term" value="F:transferase activity"/>
    <property type="evidence" value="ECO:0007669"/>
    <property type="project" value="UniProtKB-KW"/>
</dbReference>
<accession>A0ABZ1KN33</accession>
<dbReference type="InterPro" id="IPR008278">
    <property type="entry name" value="4-PPantetheinyl_Trfase_dom"/>
</dbReference>
<sequence length="273" mass="28340">MTPAGAAAGAGPGSAAVLSPARPRAAVAGVPPGPGELHVWAWPVSAYPVWGELLTEEETARADALPDGPARATYVSSRGLQRALGSHYLRLPARGLRIDRTCAHCGAEHGRPRFTAGAGRLDYSVAHTRDWVLAAVVSGGLVGVDVDVVPDAETSGRLARKALTDGERQALAGLPEEERAAGLVRLWTRKEAGSKLAGRGLAARFDHLDAAGPTLRRAGELPDGWPSGDLHLLDLPPVGPLRTGHLGSVASTRPIRRVLLPAGWDQPSAAVSA</sequence>
<dbReference type="InterPro" id="IPR037143">
    <property type="entry name" value="4-PPantetheinyl_Trfase_dom_sf"/>
</dbReference>
<dbReference type="RefSeq" id="WP_405446703.1">
    <property type="nucleotide sequence ID" value="NZ_CP108164.1"/>
</dbReference>
<dbReference type="PANTHER" id="PTHR12215">
    <property type="entry name" value="PHOSPHOPANTETHEINE TRANSFERASE"/>
    <property type="match status" value="1"/>
</dbReference>
<dbReference type="PANTHER" id="PTHR12215:SF10">
    <property type="entry name" value="L-AMINOADIPATE-SEMIALDEHYDE DEHYDROGENASE-PHOSPHOPANTETHEINYL TRANSFERASE"/>
    <property type="match status" value="1"/>
</dbReference>
<organism evidence="5 6">
    <name type="scientific">Streptomyces achromogenes</name>
    <dbReference type="NCBI Taxonomy" id="67255"/>
    <lineage>
        <taxon>Bacteria</taxon>
        <taxon>Bacillati</taxon>
        <taxon>Actinomycetota</taxon>
        <taxon>Actinomycetes</taxon>
        <taxon>Kitasatosporales</taxon>
        <taxon>Streptomycetaceae</taxon>
        <taxon>Streptomyces</taxon>
    </lineage>
</organism>
<evidence type="ECO:0000313" key="6">
    <source>
        <dbReference type="Proteomes" id="UP001622557"/>
    </source>
</evidence>
<dbReference type="Proteomes" id="UP001622557">
    <property type="component" value="Chromosome"/>
</dbReference>
<dbReference type="GeneID" id="97280843"/>